<protein>
    <recommendedName>
        <fullName evidence="4">Secreted protein</fullName>
    </recommendedName>
</protein>
<name>A0AA46TGB8_9ACTN</name>
<feature type="chain" id="PRO_5041328220" description="Secreted protein" evidence="1">
    <location>
        <begin position="29"/>
        <end position="193"/>
    </location>
</feature>
<dbReference type="KEGG" id="sgrg:L0C25_19135"/>
<sequence length="193" mass="20929">MTNTRTTRLVRIAATCLAASVIVPPAVAAAQTEQPDHRARDKSTIGPKAYKSLHLGMSKKKAVKTGLLRDPEKIGKCTWYYLKASQGAMNPGNGVIVSPKHGLVNLPGTDTMHTPEGIRMGSINDHLGSLAKRIRHAYKRYAYDEISGPPTYIVPTPGNRKAHYSFVIGGDHRVKDLALTLDKNGCGLGGWPY</sequence>
<accession>A0AA46TGB8</accession>
<keyword evidence="3" id="KW-1185">Reference proteome</keyword>
<dbReference type="EMBL" id="CP094970">
    <property type="protein sequence ID" value="UYM04625.1"/>
    <property type="molecule type" value="Genomic_DNA"/>
</dbReference>
<feature type="signal peptide" evidence="1">
    <location>
        <begin position="1"/>
        <end position="28"/>
    </location>
</feature>
<dbReference type="Proteomes" id="UP001164390">
    <property type="component" value="Chromosome"/>
</dbReference>
<keyword evidence="1" id="KW-0732">Signal</keyword>
<evidence type="ECO:0000256" key="1">
    <source>
        <dbReference type="SAM" id="SignalP"/>
    </source>
</evidence>
<organism evidence="2 3">
    <name type="scientific">Solicola gregarius</name>
    <dbReference type="NCBI Taxonomy" id="2908642"/>
    <lineage>
        <taxon>Bacteria</taxon>
        <taxon>Bacillati</taxon>
        <taxon>Actinomycetota</taxon>
        <taxon>Actinomycetes</taxon>
        <taxon>Propionibacteriales</taxon>
        <taxon>Nocardioidaceae</taxon>
        <taxon>Solicola</taxon>
    </lineage>
</organism>
<reference evidence="2" key="1">
    <citation type="submission" date="2022-01" db="EMBL/GenBank/DDBJ databases">
        <title>Nocardioidaceae gen. sp. A5X3R13.</title>
        <authorList>
            <person name="Lopez Marin M.A."/>
            <person name="Uhlik O."/>
        </authorList>
    </citation>
    <scope>NUCLEOTIDE SEQUENCE</scope>
    <source>
        <strain evidence="2">A5X3R13</strain>
    </source>
</reference>
<gene>
    <name evidence="2" type="ORF">L0C25_19135</name>
</gene>
<evidence type="ECO:0000313" key="2">
    <source>
        <dbReference type="EMBL" id="UYM04625.1"/>
    </source>
</evidence>
<dbReference type="AlphaFoldDB" id="A0AA46TGB8"/>
<evidence type="ECO:0000313" key="3">
    <source>
        <dbReference type="Proteomes" id="UP001164390"/>
    </source>
</evidence>
<evidence type="ECO:0008006" key="4">
    <source>
        <dbReference type="Google" id="ProtNLM"/>
    </source>
</evidence>
<dbReference type="RefSeq" id="WP_271633383.1">
    <property type="nucleotide sequence ID" value="NZ_CP094970.1"/>
</dbReference>
<proteinExistence type="predicted"/>